<dbReference type="AlphaFoldDB" id="A0A437R399"/>
<reference evidence="2 3" key="1">
    <citation type="submission" date="2019-01" db="EMBL/GenBank/DDBJ databases">
        <authorList>
            <person name="Chen W.-M."/>
        </authorList>
    </citation>
    <scope>NUCLEOTIDE SEQUENCE [LARGE SCALE GENOMIC DNA]</scope>
    <source>
        <strain evidence="2 3">KYPC3</strain>
    </source>
</reference>
<feature type="chain" id="PRO_5019534781" evidence="1">
    <location>
        <begin position="36"/>
        <end position="481"/>
    </location>
</feature>
<evidence type="ECO:0000313" key="2">
    <source>
        <dbReference type="EMBL" id="RVU41248.1"/>
    </source>
</evidence>
<gene>
    <name evidence="2" type="ORF">EOE67_03340</name>
</gene>
<keyword evidence="3" id="KW-1185">Reference proteome</keyword>
<dbReference type="Proteomes" id="UP000283077">
    <property type="component" value="Unassembled WGS sequence"/>
</dbReference>
<evidence type="ECO:0000256" key="1">
    <source>
        <dbReference type="SAM" id="SignalP"/>
    </source>
</evidence>
<proteinExistence type="predicted"/>
<accession>A0A437R399</accession>
<keyword evidence="1" id="KW-0732">Signal</keyword>
<feature type="signal peptide" evidence="1">
    <location>
        <begin position="1"/>
        <end position="35"/>
    </location>
</feature>
<comment type="caution">
    <text evidence="2">The sequence shown here is derived from an EMBL/GenBank/DDBJ whole genome shotgun (WGS) entry which is preliminary data.</text>
</comment>
<protein>
    <submittedName>
        <fullName evidence="2">Uncharacterized protein</fullName>
    </submittedName>
</protein>
<name>A0A437R399_9GAMM</name>
<organism evidence="2 3">
    <name type="scientific">Rheinheimera riviphila</name>
    <dbReference type="NCBI Taxonomy" id="1834037"/>
    <lineage>
        <taxon>Bacteria</taxon>
        <taxon>Pseudomonadati</taxon>
        <taxon>Pseudomonadota</taxon>
        <taxon>Gammaproteobacteria</taxon>
        <taxon>Chromatiales</taxon>
        <taxon>Chromatiaceae</taxon>
        <taxon>Rheinheimera</taxon>
    </lineage>
</organism>
<sequence>MQQTSVLSNIYRFIQKRQKFTLAMVAICNPSAVNAAVATPLPPILNYHPVCEPTVLKEHTDRRHLKSYQDGDAERAATEKANFLLSLRQQAAADGADALILQRVHSSVEYDDRNKTQHRLKIEGSASFIKFCDGNSELSNRPTRWSEDGAVQNAKSTTHRISISNDLISSTPPTKLAPLSQEVSFNKGVFGVQPGMTKMQVEHLFGQADAKIQLQNGLTAHVYGRQLFLVFSDVLLQIQTERQFLSSYGQNLLELHDHFDSNSWLLASKVSYRSKIADVRQQLPTATNAGAQQLQLNNHQYQLLLKFEKYSLEHQKPAESLVTGFMLKNASEKTQPLKVPLVSTELYLTVLQQLQPERLQQAPVWSTLTVPPALPEHQFKTERGQWRILGDYIQVQIDDDLVKKLRIADSVFYRPDQPSIFHKLYQSLGLPIQKQQLLTMFSDGELYHQKFNLYRDNFQLQISFDSDADDAKPEEVILSYF</sequence>
<dbReference type="OrthoDB" id="5759618at2"/>
<dbReference type="EMBL" id="SACS01000002">
    <property type="protein sequence ID" value="RVU41248.1"/>
    <property type="molecule type" value="Genomic_DNA"/>
</dbReference>
<evidence type="ECO:0000313" key="3">
    <source>
        <dbReference type="Proteomes" id="UP000283077"/>
    </source>
</evidence>
<dbReference type="RefSeq" id="WP_127697631.1">
    <property type="nucleotide sequence ID" value="NZ_SACS01000002.1"/>
</dbReference>